<organism evidence="1 2">
    <name type="scientific">Jiella mangrovi</name>
    <dbReference type="NCBI Taxonomy" id="2821407"/>
    <lineage>
        <taxon>Bacteria</taxon>
        <taxon>Pseudomonadati</taxon>
        <taxon>Pseudomonadota</taxon>
        <taxon>Alphaproteobacteria</taxon>
        <taxon>Hyphomicrobiales</taxon>
        <taxon>Aurantimonadaceae</taxon>
        <taxon>Jiella</taxon>
    </lineage>
</organism>
<evidence type="ECO:0000313" key="1">
    <source>
        <dbReference type="EMBL" id="MBP0617958.1"/>
    </source>
</evidence>
<keyword evidence="2" id="KW-1185">Reference proteome</keyword>
<keyword evidence="1" id="KW-0489">Methyltransferase</keyword>
<dbReference type="Gene3D" id="3.40.50.150">
    <property type="entry name" value="Vaccinia Virus protein VP39"/>
    <property type="match status" value="1"/>
</dbReference>
<name>A0ABS4BMJ4_9HYPH</name>
<dbReference type="Proteomes" id="UP000678276">
    <property type="component" value="Unassembled WGS sequence"/>
</dbReference>
<dbReference type="GO" id="GO:0008168">
    <property type="term" value="F:methyltransferase activity"/>
    <property type="evidence" value="ECO:0007669"/>
    <property type="project" value="UniProtKB-KW"/>
</dbReference>
<keyword evidence="1" id="KW-0808">Transferase</keyword>
<proteinExistence type="predicted"/>
<dbReference type="InterPro" id="IPR029063">
    <property type="entry name" value="SAM-dependent_MTases_sf"/>
</dbReference>
<dbReference type="GO" id="GO:0032259">
    <property type="term" value="P:methylation"/>
    <property type="evidence" value="ECO:0007669"/>
    <property type="project" value="UniProtKB-KW"/>
</dbReference>
<protein>
    <submittedName>
        <fullName evidence="1">SAM-dependent methyltransferase</fullName>
    </submittedName>
</protein>
<dbReference type="RefSeq" id="WP_209597217.1">
    <property type="nucleotide sequence ID" value="NZ_JAGJCF010000022.1"/>
</dbReference>
<gene>
    <name evidence="1" type="ORF">J6595_20455</name>
</gene>
<accession>A0ABS4BMJ4</accession>
<evidence type="ECO:0000313" key="2">
    <source>
        <dbReference type="Proteomes" id="UP000678276"/>
    </source>
</evidence>
<comment type="caution">
    <text evidence="1">The sequence shown here is derived from an EMBL/GenBank/DDBJ whole genome shotgun (WGS) entry which is preliminary data.</text>
</comment>
<sequence length="237" mass="27352">MTIAELEGSAWVKPDPMSNPRSIERRFRANRFRHVRSLLEAGLAKKEKIEILDLGGTEAYWSIAEDFLAEHRGRIDITLLNNEPIDPPKSAVFQAISGDACAADLFAGRRFDLVHSNSVIEHVGEIDRMQAFAANVRRLSDSYFIQTPNYWFPLEPHFRVVGFQWLPLRARAAMMQRYNLGFFPRAQSRDEAWQNVVEIRLLDAKLMRRLFPEAELREERVAGLTKSLMAVREIVRQ</sequence>
<dbReference type="EMBL" id="JAGJCF010000022">
    <property type="protein sequence ID" value="MBP0617958.1"/>
    <property type="molecule type" value="Genomic_DNA"/>
</dbReference>
<reference evidence="1 2" key="1">
    <citation type="submission" date="2021-04" db="EMBL/GenBank/DDBJ databases">
        <title>Whole genome sequence of Jiella sp. KSK16Y-1.</title>
        <authorList>
            <person name="Tuo L."/>
        </authorList>
    </citation>
    <scope>NUCLEOTIDE SEQUENCE [LARGE SCALE GENOMIC DNA]</scope>
    <source>
        <strain evidence="1 2">KSK16Y-1</strain>
    </source>
</reference>
<dbReference type="SUPFAM" id="SSF53335">
    <property type="entry name" value="S-adenosyl-L-methionine-dependent methyltransferases"/>
    <property type="match status" value="1"/>
</dbReference>